<dbReference type="PANTHER" id="PTHR12304">
    <property type="entry name" value="INOSINE-URIDINE PREFERRING NUCLEOSIDE HYDROLASE"/>
    <property type="match status" value="1"/>
</dbReference>
<keyword evidence="2" id="KW-0326">Glycosidase</keyword>
<protein>
    <submittedName>
        <fullName evidence="4">Nucleoside hydrolase</fullName>
    </submittedName>
</protein>
<dbReference type="OrthoDB" id="2530052at2"/>
<dbReference type="EMBL" id="RCZC01000009">
    <property type="protein sequence ID" value="TPG48315.1"/>
    <property type="molecule type" value="Genomic_DNA"/>
</dbReference>
<dbReference type="InterPro" id="IPR036452">
    <property type="entry name" value="Ribo_hydro-like"/>
</dbReference>
<evidence type="ECO:0000259" key="3">
    <source>
        <dbReference type="Pfam" id="PF01156"/>
    </source>
</evidence>
<dbReference type="Pfam" id="PF01156">
    <property type="entry name" value="IU_nuc_hydro"/>
    <property type="match status" value="1"/>
</dbReference>
<accession>A0A502FFV7</accession>
<keyword evidence="1 4" id="KW-0378">Hydrolase</keyword>
<dbReference type="AlphaFoldDB" id="A0A502FFV7"/>
<keyword evidence="5" id="KW-1185">Reference proteome</keyword>
<feature type="domain" description="Inosine/uridine-preferring nucleoside hydrolase" evidence="3">
    <location>
        <begin position="132"/>
        <end position="267"/>
    </location>
</feature>
<evidence type="ECO:0000256" key="2">
    <source>
        <dbReference type="ARBA" id="ARBA00023295"/>
    </source>
</evidence>
<dbReference type="SUPFAM" id="SSF53590">
    <property type="entry name" value="Nucleoside hydrolase"/>
    <property type="match status" value="1"/>
</dbReference>
<sequence>MSRIADFRPMQCLSAGPKRLNLEEKAVTRFPVDRRSILLGSGLATTAVVLPRRAVAAPGTKIPQQRSARIIVDNDFAGDPDALIALAHQLMASTTRTTLVTSSPLYAYRSTESAVPGSAKTGRGIAADLIAQGAFPPVPVIAGAKHFGDGPQQVSAAAQAIVAEAMRDDPLPLFITCGGPLTNIAAALRIEPRIAARATLVWIGGGAYPDGHWEYNLAGDIAAARHVIEESAIPLWQVPQPAYRQLQMSVAEMSVRLRGASPLGRWLYDRFLQLPAFIKIGGSWAMGDSATVLLTALSAESSLSVVRPARRIQLDGRYGEEIPGRTARVFNVLDTRLTIEDFFALLALHEPGAWQTTD</sequence>
<gene>
    <name evidence="4" type="ORF">EAH76_21175</name>
</gene>
<dbReference type="InterPro" id="IPR001910">
    <property type="entry name" value="Inosine/uridine_hydrolase_dom"/>
</dbReference>
<evidence type="ECO:0000256" key="1">
    <source>
        <dbReference type="ARBA" id="ARBA00022801"/>
    </source>
</evidence>
<dbReference type="Gene3D" id="3.90.245.10">
    <property type="entry name" value="Ribonucleoside hydrolase-like"/>
    <property type="match status" value="1"/>
</dbReference>
<evidence type="ECO:0000313" key="5">
    <source>
        <dbReference type="Proteomes" id="UP000319931"/>
    </source>
</evidence>
<dbReference type="Proteomes" id="UP000319931">
    <property type="component" value="Unassembled WGS sequence"/>
</dbReference>
<evidence type="ECO:0000313" key="4">
    <source>
        <dbReference type="EMBL" id="TPG48315.1"/>
    </source>
</evidence>
<comment type="caution">
    <text evidence="4">The sequence shown here is derived from an EMBL/GenBank/DDBJ whole genome shotgun (WGS) entry which is preliminary data.</text>
</comment>
<organism evidence="4 5">
    <name type="scientific">Sphingomonas glacialis</name>
    <dbReference type="NCBI Taxonomy" id="658225"/>
    <lineage>
        <taxon>Bacteria</taxon>
        <taxon>Pseudomonadati</taxon>
        <taxon>Pseudomonadota</taxon>
        <taxon>Alphaproteobacteria</taxon>
        <taxon>Sphingomonadales</taxon>
        <taxon>Sphingomonadaceae</taxon>
        <taxon>Sphingomonas</taxon>
    </lineage>
</organism>
<dbReference type="GO" id="GO:0005829">
    <property type="term" value="C:cytosol"/>
    <property type="evidence" value="ECO:0007669"/>
    <property type="project" value="TreeGrafter"/>
</dbReference>
<dbReference type="PANTHER" id="PTHR12304:SF4">
    <property type="entry name" value="URIDINE NUCLEOSIDASE"/>
    <property type="match status" value="1"/>
</dbReference>
<dbReference type="GO" id="GO:0006152">
    <property type="term" value="P:purine nucleoside catabolic process"/>
    <property type="evidence" value="ECO:0007669"/>
    <property type="project" value="TreeGrafter"/>
</dbReference>
<name>A0A502FFV7_9SPHN</name>
<dbReference type="GO" id="GO:0008477">
    <property type="term" value="F:purine nucleosidase activity"/>
    <property type="evidence" value="ECO:0007669"/>
    <property type="project" value="TreeGrafter"/>
</dbReference>
<dbReference type="InterPro" id="IPR023186">
    <property type="entry name" value="IUNH"/>
</dbReference>
<reference evidence="4 5" key="1">
    <citation type="journal article" date="2019" name="Environ. Microbiol.">
        <title>Species interactions and distinct microbial communities in high Arctic permafrost affected cryosols are associated with the CH4 and CO2 gas fluxes.</title>
        <authorList>
            <person name="Altshuler I."/>
            <person name="Hamel J."/>
            <person name="Turney S."/>
            <person name="Magnuson E."/>
            <person name="Levesque R."/>
            <person name="Greer C."/>
            <person name="Whyte L.G."/>
        </authorList>
    </citation>
    <scope>NUCLEOTIDE SEQUENCE [LARGE SCALE GENOMIC DNA]</scope>
    <source>
        <strain evidence="4 5">E6.1</strain>
    </source>
</reference>
<proteinExistence type="predicted"/>